<dbReference type="InterPro" id="IPR020894">
    <property type="entry name" value="Cadherin_CS"/>
</dbReference>
<protein>
    <submittedName>
        <fullName evidence="12">DgyrCDS9917</fullName>
    </submittedName>
</protein>
<proteinExistence type="predicted"/>
<evidence type="ECO:0000256" key="10">
    <source>
        <dbReference type="SAM" id="SignalP"/>
    </source>
</evidence>
<evidence type="ECO:0000259" key="11">
    <source>
        <dbReference type="PROSITE" id="PS50268"/>
    </source>
</evidence>
<dbReference type="CDD" id="cd11304">
    <property type="entry name" value="Cadherin_repeat"/>
    <property type="match status" value="7"/>
</dbReference>
<dbReference type="GO" id="GO:0005509">
    <property type="term" value="F:calcium ion binding"/>
    <property type="evidence" value="ECO:0007669"/>
    <property type="project" value="UniProtKB-UniRule"/>
</dbReference>
<feature type="chain" id="PRO_5029881189" evidence="10">
    <location>
        <begin position="17"/>
        <end position="949"/>
    </location>
</feature>
<accession>A0A7I8VYI9</accession>
<evidence type="ECO:0000256" key="5">
    <source>
        <dbReference type="ARBA" id="ARBA00022989"/>
    </source>
</evidence>
<feature type="domain" description="Cadherin" evidence="11">
    <location>
        <begin position="123"/>
        <end position="225"/>
    </location>
</feature>
<keyword evidence="10" id="KW-0732">Signal</keyword>
<evidence type="ECO:0000256" key="3">
    <source>
        <dbReference type="ARBA" id="ARBA00022737"/>
    </source>
</evidence>
<keyword evidence="3" id="KW-0677">Repeat</keyword>
<reference evidence="12 13" key="1">
    <citation type="submission" date="2020-08" db="EMBL/GenBank/DDBJ databases">
        <authorList>
            <person name="Hejnol A."/>
        </authorList>
    </citation>
    <scope>NUCLEOTIDE SEQUENCE [LARGE SCALE GENOMIC DNA]</scope>
</reference>
<evidence type="ECO:0000256" key="6">
    <source>
        <dbReference type="ARBA" id="ARBA00023136"/>
    </source>
</evidence>
<evidence type="ECO:0000256" key="9">
    <source>
        <dbReference type="SAM" id="Phobius"/>
    </source>
</evidence>
<keyword evidence="7" id="KW-0325">Glycoprotein</keyword>
<feature type="domain" description="Cadherin" evidence="11">
    <location>
        <begin position="226"/>
        <end position="335"/>
    </location>
</feature>
<dbReference type="EMBL" id="CAJFCJ010000014">
    <property type="protein sequence ID" value="CAD5121396.1"/>
    <property type="molecule type" value="Genomic_DNA"/>
</dbReference>
<feature type="domain" description="Cadherin" evidence="11">
    <location>
        <begin position="16"/>
        <end position="122"/>
    </location>
</feature>
<dbReference type="SUPFAM" id="SSF49313">
    <property type="entry name" value="Cadherin-like"/>
    <property type="match status" value="6"/>
</dbReference>
<comment type="caution">
    <text evidence="12">The sequence shown here is derived from an EMBL/GenBank/DDBJ whole genome shotgun (WGS) entry which is preliminary data.</text>
</comment>
<sequence length="949" mass="105962">MFCITAFVCLFAVVKTQEVANYSVFEGLKAGSLIGDLSRTKKSTSSTPPIFLSFNQGSGLFNLSPAGVLTTTKVIDRDAVDVCRGKVECFFDLHVTKTIGTAIQSVKVRININDKNDNSPVWETRKTTVDIPEDAKIGDEFSLPKAVDYDSPKNGISNYRLQTPPGSPFGFNPNKVTLIITNDLDRETNAAYKNFILTCVDKGARSSNFTFNVKITDVNDNPPHCLKDLFTNTVPENLNPGELLIKIEAGDKDDDGPNSQLIYSLSAESQQKYGDLIRINSDGNIYLKPDAKLDYEMEKSLRFQVTVTDKATNSKQTTCQALIDVSDVNDERPEISVVTVGSRIEIEEEAGENQLFAQVRVSDKDDGNAGIFSCKISDSRFLLDPFFDEGNEKNYKITTVTNFNREEMASVRFNITCQDKGSPPLLSRKEVQASIVDINDNSPKFKLPRYETSLYEENDLGHPIIIVNATDLDSDYGRVTYSLSGEFSEYFKINTRTGQVTANYKFDREDRDFYKITVLAWDNGSPPRNSSVDLIVEILDVDDNAPVFEKSLYIFEVDEEQKGDIGEEIGEVKASDKDSPAFSEFQYEIQKDQANNPNFLFFINQYNGKIYSNRRLDREDRSEYDLIILAKGDTGKQLIGKCRAKIRIRDVNDNQPKFIFPVYYNNTVSISSYVEVGYPIVRIRAKDPDDGENGQLSYFLKNNNNKFKLSEDGWLKTSVEFSDIEYVSYILTVEVRDHGSPTPLSVTSNVTIIIDKSLPFSNQKRGTTTSNSNMIIIIVITSITGVLAAILIAAIFYLIKCDNRNNLQYASRLGHQKSVFSSSAGLQTQTVDNEPHQPFYSVVGATPASGDQFKSPCNYDDSVLSADSDSGRGSNDNEEELMLKLNVRNKGKSIQTARIHRGLNVVQSTSSSSYGGASDSKLNRIESANQNRLNGRRWDDSELCKASHV</sequence>
<dbReference type="AlphaFoldDB" id="A0A7I8VYI9"/>
<comment type="subcellular location">
    <subcellularLocation>
        <location evidence="1">Membrane</location>
        <topology evidence="1">Single-pass membrane protein</topology>
    </subcellularLocation>
</comment>
<feature type="signal peptide" evidence="10">
    <location>
        <begin position="1"/>
        <end position="16"/>
    </location>
</feature>
<feature type="transmembrane region" description="Helical" evidence="9">
    <location>
        <begin position="774"/>
        <end position="799"/>
    </location>
</feature>
<keyword evidence="2 9" id="KW-0812">Transmembrane</keyword>
<dbReference type="SMART" id="SM00112">
    <property type="entry name" value="CA"/>
    <property type="match status" value="7"/>
</dbReference>
<dbReference type="Pfam" id="PF00028">
    <property type="entry name" value="Cadherin"/>
    <property type="match status" value="5"/>
</dbReference>
<dbReference type="InterPro" id="IPR002126">
    <property type="entry name" value="Cadherin-like_dom"/>
</dbReference>
<evidence type="ECO:0000256" key="4">
    <source>
        <dbReference type="ARBA" id="ARBA00022837"/>
    </source>
</evidence>
<feature type="domain" description="Cadherin" evidence="11">
    <location>
        <begin position="446"/>
        <end position="548"/>
    </location>
</feature>
<keyword evidence="4 8" id="KW-0106">Calcium</keyword>
<feature type="domain" description="Cadherin" evidence="11">
    <location>
        <begin position="549"/>
        <end position="658"/>
    </location>
</feature>
<dbReference type="Gene3D" id="2.60.40.60">
    <property type="entry name" value="Cadherins"/>
    <property type="match status" value="7"/>
</dbReference>
<feature type="domain" description="Cadherin" evidence="11">
    <location>
        <begin position="662"/>
        <end position="754"/>
    </location>
</feature>
<dbReference type="PROSITE" id="PS00232">
    <property type="entry name" value="CADHERIN_1"/>
    <property type="match status" value="2"/>
</dbReference>
<dbReference type="InterPro" id="IPR050174">
    <property type="entry name" value="Protocadherin/Cadherin-CA"/>
</dbReference>
<gene>
    <name evidence="12" type="ORF">DGYR_LOCUS9356</name>
</gene>
<dbReference type="PROSITE" id="PS50268">
    <property type="entry name" value="CADHERIN_2"/>
    <property type="match status" value="7"/>
</dbReference>
<keyword evidence="6 9" id="KW-0472">Membrane</keyword>
<evidence type="ECO:0000256" key="2">
    <source>
        <dbReference type="ARBA" id="ARBA00022692"/>
    </source>
</evidence>
<dbReference type="PRINTS" id="PR00205">
    <property type="entry name" value="CADHERIN"/>
</dbReference>
<dbReference type="OrthoDB" id="6252479at2759"/>
<feature type="domain" description="Cadherin" evidence="11">
    <location>
        <begin position="338"/>
        <end position="445"/>
    </location>
</feature>
<evidence type="ECO:0000256" key="1">
    <source>
        <dbReference type="ARBA" id="ARBA00004167"/>
    </source>
</evidence>
<dbReference type="PANTHER" id="PTHR24028:SF146">
    <property type="entry name" value="CADHERIN 96CB, ISOFORM D-RELATED"/>
    <property type="match status" value="1"/>
</dbReference>
<dbReference type="InterPro" id="IPR015919">
    <property type="entry name" value="Cadherin-like_sf"/>
</dbReference>
<evidence type="ECO:0000256" key="8">
    <source>
        <dbReference type="PROSITE-ProRule" id="PRU00043"/>
    </source>
</evidence>
<evidence type="ECO:0000256" key="7">
    <source>
        <dbReference type="ARBA" id="ARBA00023180"/>
    </source>
</evidence>
<evidence type="ECO:0000313" key="13">
    <source>
        <dbReference type="Proteomes" id="UP000549394"/>
    </source>
</evidence>
<dbReference type="GO" id="GO:0007156">
    <property type="term" value="P:homophilic cell adhesion via plasma membrane adhesion molecules"/>
    <property type="evidence" value="ECO:0007669"/>
    <property type="project" value="InterPro"/>
</dbReference>
<name>A0A7I8VYI9_9ANNE</name>
<dbReference type="GO" id="GO:0005886">
    <property type="term" value="C:plasma membrane"/>
    <property type="evidence" value="ECO:0007669"/>
    <property type="project" value="InterPro"/>
</dbReference>
<keyword evidence="5 9" id="KW-1133">Transmembrane helix</keyword>
<dbReference type="Proteomes" id="UP000549394">
    <property type="component" value="Unassembled WGS sequence"/>
</dbReference>
<dbReference type="FunFam" id="2.60.40.60:FF:000020">
    <property type="entry name" value="Dachsous cadherin-related 1b"/>
    <property type="match status" value="2"/>
</dbReference>
<evidence type="ECO:0000313" key="12">
    <source>
        <dbReference type="EMBL" id="CAD5121396.1"/>
    </source>
</evidence>
<organism evidence="12 13">
    <name type="scientific">Dimorphilus gyrociliatus</name>
    <dbReference type="NCBI Taxonomy" id="2664684"/>
    <lineage>
        <taxon>Eukaryota</taxon>
        <taxon>Metazoa</taxon>
        <taxon>Spiralia</taxon>
        <taxon>Lophotrochozoa</taxon>
        <taxon>Annelida</taxon>
        <taxon>Polychaeta</taxon>
        <taxon>Polychaeta incertae sedis</taxon>
        <taxon>Dinophilidae</taxon>
        <taxon>Dimorphilus</taxon>
    </lineage>
</organism>
<keyword evidence="13" id="KW-1185">Reference proteome</keyword>
<dbReference type="PANTHER" id="PTHR24028">
    <property type="entry name" value="CADHERIN-87A"/>
    <property type="match status" value="1"/>
</dbReference>